<dbReference type="InterPro" id="IPR050796">
    <property type="entry name" value="SCF_F-box_component"/>
</dbReference>
<evidence type="ECO:0000259" key="1">
    <source>
        <dbReference type="Pfam" id="PF08268"/>
    </source>
</evidence>
<gene>
    <name evidence="3" type="primary">LOC130465558</name>
</gene>
<dbReference type="Proteomes" id="UP000813463">
    <property type="component" value="Chromosome 1"/>
</dbReference>
<dbReference type="GeneID" id="130465558"/>
<protein>
    <submittedName>
        <fullName evidence="3">F-box protein At1g52495-like</fullName>
    </submittedName>
</protein>
<dbReference type="InterPro" id="IPR013187">
    <property type="entry name" value="F-box-assoc_dom_typ3"/>
</dbReference>
<evidence type="ECO:0000313" key="2">
    <source>
        <dbReference type="Proteomes" id="UP000813463"/>
    </source>
</evidence>
<accession>A0ABM3R414</accession>
<proteinExistence type="predicted"/>
<dbReference type="Pfam" id="PF08268">
    <property type="entry name" value="FBA_3"/>
    <property type="match status" value="1"/>
</dbReference>
<name>A0ABM3R414_SPIOL</name>
<dbReference type="PANTHER" id="PTHR31672">
    <property type="entry name" value="BNACNNG10540D PROTEIN"/>
    <property type="match status" value="1"/>
</dbReference>
<feature type="domain" description="F-box associated beta-propeller type 3" evidence="1">
    <location>
        <begin position="47"/>
        <end position="225"/>
    </location>
</feature>
<sequence length="230" mass="26655">MARIRTSPILMEHGGYSKWGYAFKSFTLTSKRSLKLTAKFEIRDKVRDVTGSITLANFFHGLICLYVPSLIIVRTDEWKGEKLIIFNPTTREAVGVPLIGSYRVEHPKKCRHCVFCGIGFDSTTNDYKIILVTTDVSVNWTWLDVYVYSVRNGQWHRLHDIGPLESLEKLVRSSILAFSNAKGRILNFIARLCIKGRKEWYLLSFDVVDEVFRVIPMPEKQQQQEYYHIS</sequence>
<organism evidence="2 3">
    <name type="scientific">Spinacia oleracea</name>
    <name type="common">Spinach</name>
    <dbReference type="NCBI Taxonomy" id="3562"/>
    <lineage>
        <taxon>Eukaryota</taxon>
        <taxon>Viridiplantae</taxon>
        <taxon>Streptophyta</taxon>
        <taxon>Embryophyta</taxon>
        <taxon>Tracheophyta</taxon>
        <taxon>Spermatophyta</taxon>
        <taxon>Magnoliopsida</taxon>
        <taxon>eudicotyledons</taxon>
        <taxon>Gunneridae</taxon>
        <taxon>Pentapetalae</taxon>
        <taxon>Caryophyllales</taxon>
        <taxon>Chenopodiaceae</taxon>
        <taxon>Chenopodioideae</taxon>
        <taxon>Anserineae</taxon>
        <taxon>Spinacia</taxon>
    </lineage>
</organism>
<dbReference type="RefSeq" id="XP_056690345.1">
    <property type="nucleotide sequence ID" value="XM_056834367.1"/>
</dbReference>
<evidence type="ECO:0000313" key="3">
    <source>
        <dbReference type="RefSeq" id="XP_056690345.1"/>
    </source>
</evidence>
<dbReference type="NCBIfam" id="TIGR01640">
    <property type="entry name" value="F_box_assoc_1"/>
    <property type="match status" value="1"/>
</dbReference>
<keyword evidence="2" id="KW-1185">Reference proteome</keyword>
<reference evidence="2" key="1">
    <citation type="journal article" date="2021" name="Nat. Commun.">
        <title>Genomic analyses provide insights into spinach domestication and the genetic basis of agronomic traits.</title>
        <authorList>
            <person name="Cai X."/>
            <person name="Sun X."/>
            <person name="Xu C."/>
            <person name="Sun H."/>
            <person name="Wang X."/>
            <person name="Ge C."/>
            <person name="Zhang Z."/>
            <person name="Wang Q."/>
            <person name="Fei Z."/>
            <person name="Jiao C."/>
            <person name="Wang Q."/>
        </authorList>
    </citation>
    <scope>NUCLEOTIDE SEQUENCE [LARGE SCALE GENOMIC DNA]</scope>
    <source>
        <strain evidence="2">cv. Varoflay</strain>
    </source>
</reference>
<dbReference type="InterPro" id="IPR017451">
    <property type="entry name" value="F-box-assoc_interact_dom"/>
</dbReference>
<reference evidence="3" key="2">
    <citation type="submission" date="2025-08" db="UniProtKB">
        <authorList>
            <consortium name="RefSeq"/>
        </authorList>
    </citation>
    <scope>IDENTIFICATION</scope>
    <source>
        <tissue evidence="3">Leaf</tissue>
    </source>
</reference>
<dbReference type="PANTHER" id="PTHR31672:SF13">
    <property type="entry name" value="F-BOX PROTEIN CPR30-LIKE"/>
    <property type="match status" value="1"/>
</dbReference>